<name>A0A8H7BZN4_9FUNG</name>
<dbReference type="SUPFAM" id="SSF75217">
    <property type="entry name" value="alpha/beta knot"/>
    <property type="match status" value="1"/>
</dbReference>
<protein>
    <recommendedName>
        <fullName evidence="5">RNA methyltransferase</fullName>
    </recommendedName>
</protein>
<feature type="region of interest" description="Disordered" evidence="2">
    <location>
        <begin position="42"/>
        <end position="64"/>
    </location>
</feature>
<dbReference type="InterPro" id="IPR029026">
    <property type="entry name" value="tRNA_m1G_MTases_N"/>
</dbReference>
<evidence type="ECO:0000256" key="1">
    <source>
        <dbReference type="ARBA" id="ARBA00009841"/>
    </source>
</evidence>
<comment type="similarity">
    <text evidence="1">Belongs to the class IV-like SAM-binding methyltransferase superfamily.</text>
</comment>
<reference evidence="3" key="1">
    <citation type="submission" date="2020-01" db="EMBL/GenBank/DDBJ databases">
        <title>Genome Sequencing of Three Apophysomyces-Like Fungal Strains Confirms a Novel Fungal Genus in the Mucoromycota with divergent Burkholderia-like Endosymbiotic Bacteria.</title>
        <authorList>
            <person name="Stajich J.E."/>
            <person name="Macias A.M."/>
            <person name="Carter-House D."/>
            <person name="Lovett B."/>
            <person name="Kasson L.R."/>
            <person name="Berry K."/>
            <person name="Grigoriev I."/>
            <person name="Chang Y."/>
            <person name="Spatafora J."/>
            <person name="Kasson M.T."/>
        </authorList>
    </citation>
    <scope>NUCLEOTIDE SEQUENCE</scope>
    <source>
        <strain evidence="3">NRRL A-21654</strain>
    </source>
</reference>
<organism evidence="3 4">
    <name type="scientific">Apophysomyces ossiformis</name>
    <dbReference type="NCBI Taxonomy" id="679940"/>
    <lineage>
        <taxon>Eukaryota</taxon>
        <taxon>Fungi</taxon>
        <taxon>Fungi incertae sedis</taxon>
        <taxon>Mucoromycota</taxon>
        <taxon>Mucoromycotina</taxon>
        <taxon>Mucoromycetes</taxon>
        <taxon>Mucorales</taxon>
        <taxon>Mucorineae</taxon>
        <taxon>Mucoraceae</taxon>
        <taxon>Apophysomyces</taxon>
    </lineage>
</organism>
<dbReference type="Gene3D" id="2.40.50.140">
    <property type="entry name" value="Nucleic acid-binding proteins"/>
    <property type="match status" value="1"/>
</dbReference>
<dbReference type="Gene3D" id="3.40.1280.10">
    <property type="match status" value="1"/>
</dbReference>
<accession>A0A8H7BZN4</accession>
<evidence type="ECO:0000313" key="3">
    <source>
        <dbReference type="EMBL" id="KAF7732869.1"/>
    </source>
</evidence>
<dbReference type="AlphaFoldDB" id="A0A8H7BZN4"/>
<evidence type="ECO:0000256" key="2">
    <source>
        <dbReference type="SAM" id="MobiDB-lite"/>
    </source>
</evidence>
<dbReference type="InterPro" id="IPR012340">
    <property type="entry name" value="NA-bd_OB-fold"/>
</dbReference>
<dbReference type="OrthoDB" id="361029at2759"/>
<dbReference type="Pfam" id="PF02598">
    <property type="entry name" value="Methyltrn_RNA_3"/>
    <property type="match status" value="1"/>
</dbReference>
<gene>
    <name evidence="3" type="ORF">EC973_000145</name>
</gene>
<dbReference type="InterPro" id="IPR029028">
    <property type="entry name" value="Alpha/beta_knot_MTases"/>
</dbReference>
<sequence length="389" mass="43155">MIEELQVWITVRSPIDYHGRSRSEESKGLVFLLPSLSLIPTIPTKRKKPPKTYENQELSGPDYKRERPEKIQKIAPAQAFQEGEPRLYTVSVAIPSSILESAPSLELKTILAGQIARALVIFNVDEIVIYEDKPASSKTNPNLFLARIFQYLETPQYLRKALVPISPDLKFAGLLRPLDVPHHPNRNDKTKYREGVTLENATEATGTVVDVGLYRRARITPCLQPGVRVTLELPEPLAAVDTKKGQKPIAAKAVSPKVPREKAGIYWGYSIRIASSFSRVITESPYKDGYDYTIGITDRGGQDLYDGAVQKLKNFEHMLIAFGGPSGGLQEAIEADEDLKVGAEDAADLFDQLLNPNVKCGTRSVRLEESMMMALSVLKPGLNSRGKKE</sequence>
<dbReference type="InterPro" id="IPR003750">
    <property type="entry name" value="Put_MeTrfase-C9orf114-like"/>
</dbReference>
<dbReference type="CDD" id="cd18086">
    <property type="entry name" value="HsC9orf114-like"/>
    <property type="match status" value="1"/>
</dbReference>
<dbReference type="PANTHER" id="PTHR12150:SF13">
    <property type="entry name" value="METHYLTRANSFERASE C9ORF114-RELATED"/>
    <property type="match status" value="1"/>
</dbReference>
<evidence type="ECO:0008006" key="5">
    <source>
        <dbReference type="Google" id="ProtNLM"/>
    </source>
</evidence>
<proteinExistence type="inferred from homology"/>
<evidence type="ECO:0000313" key="4">
    <source>
        <dbReference type="Proteomes" id="UP000605846"/>
    </source>
</evidence>
<dbReference type="EMBL" id="JABAYA010000001">
    <property type="protein sequence ID" value="KAF7732869.1"/>
    <property type="molecule type" value="Genomic_DNA"/>
</dbReference>
<dbReference type="SUPFAM" id="SSF50249">
    <property type="entry name" value="Nucleic acid-binding proteins"/>
    <property type="match status" value="1"/>
</dbReference>
<dbReference type="Proteomes" id="UP000605846">
    <property type="component" value="Unassembled WGS sequence"/>
</dbReference>
<keyword evidence="4" id="KW-1185">Reference proteome</keyword>
<comment type="caution">
    <text evidence="3">The sequence shown here is derived from an EMBL/GenBank/DDBJ whole genome shotgun (WGS) entry which is preliminary data.</text>
</comment>
<dbReference type="PANTHER" id="PTHR12150">
    <property type="entry name" value="CLASS IV SAM-BINDING METHYLTRANSFERASE-RELATED"/>
    <property type="match status" value="1"/>
</dbReference>